<name>A0ABV8B3S5_9BACI</name>
<gene>
    <name evidence="1" type="ORF">ACFOU2_12155</name>
</gene>
<dbReference type="RefSeq" id="WP_377915421.1">
    <property type="nucleotide sequence ID" value="NZ_JBHRZT010000052.1"/>
</dbReference>
<dbReference type="Pfam" id="PF14179">
    <property type="entry name" value="YppG"/>
    <property type="match status" value="1"/>
</dbReference>
<dbReference type="EMBL" id="JBHRZT010000052">
    <property type="protein sequence ID" value="MFC3884199.1"/>
    <property type="molecule type" value="Genomic_DNA"/>
</dbReference>
<proteinExistence type="predicted"/>
<evidence type="ECO:0000313" key="1">
    <source>
        <dbReference type="EMBL" id="MFC3884199.1"/>
    </source>
</evidence>
<evidence type="ECO:0000313" key="2">
    <source>
        <dbReference type="Proteomes" id="UP001595752"/>
    </source>
</evidence>
<keyword evidence="2" id="KW-1185">Reference proteome</keyword>
<dbReference type="Proteomes" id="UP001595752">
    <property type="component" value="Unassembled WGS sequence"/>
</dbReference>
<comment type="caution">
    <text evidence="1">The sequence shown here is derived from an EMBL/GenBank/DDBJ whole genome shotgun (WGS) entry which is preliminary data.</text>
</comment>
<dbReference type="InterPro" id="IPR025555">
    <property type="entry name" value="YppG"/>
</dbReference>
<protein>
    <submittedName>
        <fullName evidence="1">YppG family protein</fullName>
    </submittedName>
</protein>
<reference evidence="2" key="1">
    <citation type="journal article" date="2019" name="Int. J. Syst. Evol. Microbiol.">
        <title>The Global Catalogue of Microorganisms (GCM) 10K type strain sequencing project: providing services to taxonomists for standard genome sequencing and annotation.</title>
        <authorList>
            <consortium name="The Broad Institute Genomics Platform"/>
            <consortium name="The Broad Institute Genome Sequencing Center for Infectious Disease"/>
            <person name="Wu L."/>
            <person name="Ma J."/>
        </authorList>
    </citation>
    <scope>NUCLEOTIDE SEQUENCE [LARGE SCALE GENOMIC DNA]</scope>
    <source>
        <strain evidence="2">CCUG 61889</strain>
    </source>
</reference>
<organism evidence="1 2">
    <name type="scientific">Bacillus songklensis</name>
    <dbReference type="NCBI Taxonomy" id="1069116"/>
    <lineage>
        <taxon>Bacteria</taxon>
        <taxon>Bacillati</taxon>
        <taxon>Bacillota</taxon>
        <taxon>Bacilli</taxon>
        <taxon>Bacillales</taxon>
        <taxon>Bacillaceae</taxon>
        <taxon>Bacillus</taxon>
    </lineage>
</organism>
<accession>A0ABV8B3S5</accession>
<sequence length="129" mass="14419">MMQAPYYGPHRMNYPYAYPFASYQQAAPMQPYWPMHTNNQPSMGNMMNFPPNMQFMPPMPPMPPSMYPTPYPTSSSKTPQAQMPSIMSQFKASDGSIDINKMMNTAGQMMGAVNQLTGMVKGLSGIFKA</sequence>